<protein>
    <recommendedName>
        <fullName evidence="3">DUF4485 domain-containing protein</fullName>
    </recommendedName>
</protein>
<accession>A0AA38HX75</accession>
<dbReference type="Pfam" id="PF14846">
    <property type="entry name" value="DUF4485"/>
    <property type="match status" value="1"/>
</dbReference>
<gene>
    <name evidence="4" type="ORF">Zmor_022837</name>
</gene>
<feature type="region of interest" description="Disordered" evidence="2">
    <location>
        <begin position="142"/>
        <end position="163"/>
    </location>
</feature>
<evidence type="ECO:0000313" key="4">
    <source>
        <dbReference type="EMBL" id="KAJ3645154.1"/>
    </source>
</evidence>
<feature type="coiled-coil region" evidence="1">
    <location>
        <begin position="408"/>
        <end position="464"/>
    </location>
</feature>
<feature type="domain" description="DUF4485" evidence="3">
    <location>
        <begin position="10"/>
        <end position="89"/>
    </location>
</feature>
<keyword evidence="1" id="KW-0175">Coiled coil</keyword>
<feature type="coiled-coil region" evidence="1">
    <location>
        <begin position="332"/>
        <end position="366"/>
    </location>
</feature>
<reference evidence="4" key="1">
    <citation type="journal article" date="2023" name="G3 (Bethesda)">
        <title>Whole genome assemblies of Zophobas morio and Tenebrio molitor.</title>
        <authorList>
            <person name="Kaur S."/>
            <person name="Stinson S.A."/>
            <person name="diCenzo G.C."/>
        </authorList>
    </citation>
    <scope>NUCLEOTIDE SEQUENCE</scope>
    <source>
        <strain evidence="4">QUZm001</strain>
    </source>
</reference>
<dbReference type="Proteomes" id="UP001168821">
    <property type="component" value="Unassembled WGS sequence"/>
</dbReference>
<proteinExistence type="predicted"/>
<dbReference type="InterPro" id="IPR027831">
    <property type="entry name" value="DUF4485"/>
</dbReference>
<evidence type="ECO:0000256" key="1">
    <source>
        <dbReference type="SAM" id="Coils"/>
    </source>
</evidence>
<organism evidence="4 5">
    <name type="scientific">Zophobas morio</name>
    <dbReference type="NCBI Taxonomy" id="2755281"/>
    <lineage>
        <taxon>Eukaryota</taxon>
        <taxon>Metazoa</taxon>
        <taxon>Ecdysozoa</taxon>
        <taxon>Arthropoda</taxon>
        <taxon>Hexapoda</taxon>
        <taxon>Insecta</taxon>
        <taxon>Pterygota</taxon>
        <taxon>Neoptera</taxon>
        <taxon>Endopterygota</taxon>
        <taxon>Coleoptera</taxon>
        <taxon>Polyphaga</taxon>
        <taxon>Cucujiformia</taxon>
        <taxon>Tenebrionidae</taxon>
        <taxon>Zophobas</taxon>
    </lineage>
</organism>
<evidence type="ECO:0000256" key="2">
    <source>
        <dbReference type="SAM" id="MobiDB-lite"/>
    </source>
</evidence>
<dbReference type="AlphaFoldDB" id="A0AA38HX75"/>
<keyword evidence="5" id="KW-1185">Reference proteome</keyword>
<evidence type="ECO:0000313" key="5">
    <source>
        <dbReference type="Proteomes" id="UP001168821"/>
    </source>
</evidence>
<feature type="coiled-coil region" evidence="1">
    <location>
        <begin position="489"/>
        <end position="546"/>
    </location>
</feature>
<sequence length="585" mass="67596">MNDEAHSDLLDAEFRHILYMIKPLVGKIDDHYRLEKCRVWLERLSVVHRSERLERNKYLLALANQIHDGVLEVPFTATPPKGLLPPLKKLQTMMGGKETPRGCGCPRPKETQAWPFVTQKCPDSAESVKRTPPKENTLLQKKKPARCTPKVPPLPKKLNKGGNTAQDAWLKEDSWYDISDTPGDTDAEEETKKLSLQHKAEGLKLQEHYMKKYEEQSKQTLKDSPFQGVGCTHKPKPPFKSICEDKAKRKCVEAKNQPVVRQCNKECVKKKQELHTVESTIKDNQLMVEDQQVAQDLDKGPRVTEQEIEALKLRMRDLLEVKHALIDTHCLTEDRKKTVDALNAKVARLEQENAELRGQLDSQEKEFVQVDQTKSKEMSDFKDKFTLLRQKEVDYLKQYHKKEIAALEKTHNSQVAELEARIAVLKKEYEDKIKVLVNSSFDAAKQKDEEIQELQIQLKMKANQIANEGSGEQIISLKRCISKLDKVLHKNEKDYIKKIERLKQELEVKDMTNQMQLQTQRADLIVRNAATKQEELKCALNSLEGKYKKMMDCLQTRAVHTKKQDEKLIEELRTLLDRNNIPYAI</sequence>
<name>A0AA38HX75_9CUCU</name>
<comment type="caution">
    <text evidence="4">The sequence shown here is derived from an EMBL/GenBank/DDBJ whole genome shotgun (WGS) entry which is preliminary data.</text>
</comment>
<evidence type="ECO:0000259" key="3">
    <source>
        <dbReference type="Pfam" id="PF14846"/>
    </source>
</evidence>
<dbReference type="EMBL" id="JALNTZ010000007">
    <property type="protein sequence ID" value="KAJ3645154.1"/>
    <property type="molecule type" value="Genomic_DNA"/>
</dbReference>